<feature type="compositionally biased region" description="Basic and acidic residues" evidence="3">
    <location>
        <begin position="245"/>
        <end position="257"/>
    </location>
</feature>
<dbReference type="AlphaFoldDB" id="A0A7S1YM72"/>
<dbReference type="Gene3D" id="1.25.40.20">
    <property type="entry name" value="Ankyrin repeat-containing domain"/>
    <property type="match status" value="1"/>
</dbReference>
<protein>
    <submittedName>
        <fullName evidence="4">Uncharacterized protein</fullName>
    </submittedName>
</protein>
<dbReference type="SMART" id="SM00248">
    <property type="entry name" value="ANK"/>
    <property type="match status" value="3"/>
</dbReference>
<accession>A0A7S1YM72</accession>
<organism evidence="4">
    <name type="scientific">Grammatophora oceanica</name>
    <dbReference type="NCBI Taxonomy" id="210454"/>
    <lineage>
        <taxon>Eukaryota</taxon>
        <taxon>Sar</taxon>
        <taxon>Stramenopiles</taxon>
        <taxon>Ochrophyta</taxon>
        <taxon>Bacillariophyta</taxon>
        <taxon>Fragilariophyceae</taxon>
        <taxon>Fragilariophycidae</taxon>
        <taxon>Rhabdonematales</taxon>
        <taxon>Grammatophoraceae</taxon>
        <taxon>Grammatophora</taxon>
    </lineage>
</organism>
<evidence type="ECO:0000256" key="2">
    <source>
        <dbReference type="ARBA" id="ARBA00023043"/>
    </source>
</evidence>
<sequence>MPFNREQSKDTEVDGNASISFARRLFTARQSSNSTSSARRRRSPKVTPFVRLLQQEKWDEISAFLTDSGRKEKAKWLDDAKDFLGQTALHMALKAKPPLDVVDLLMSHADSTVQSSCTMGWTPLHIAAGWGSGSHIVARLLQGNSRSKKQNLCRRRDLDGRTPLHMLCLNPNGTLMDDSRKTRKAISEEQVIDMVDVARILVDAYPNAIVATDEEDKTPVDYAIEKNACSDLIALLEVGTPSKKAGSDVKSSKEVRKMQKKGRRRGSVEPNGKVSRRSKSSEKPYDGTGRRRRSSSTSCEETHVLISFEPPIEELQFAADWVDDVSDVPMPELPVRRVFVGQEDDERELCNCAVPKLAAKEA</sequence>
<name>A0A7S1YM72_9STRA</name>
<dbReference type="Pfam" id="PF12796">
    <property type="entry name" value="Ank_2"/>
    <property type="match status" value="1"/>
</dbReference>
<gene>
    <name evidence="4" type="ORF">GOCE00092_LOCUS26099</name>
</gene>
<keyword evidence="2" id="KW-0040">ANK repeat</keyword>
<feature type="compositionally biased region" description="Basic and acidic residues" evidence="3">
    <location>
        <begin position="279"/>
        <end position="289"/>
    </location>
</feature>
<evidence type="ECO:0000256" key="3">
    <source>
        <dbReference type="SAM" id="MobiDB-lite"/>
    </source>
</evidence>
<proteinExistence type="predicted"/>
<feature type="region of interest" description="Disordered" evidence="3">
    <location>
        <begin position="242"/>
        <end position="300"/>
    </location>
</feature>
<dbReference type="InterPro" id="IPR036770">
    <property type="entry name" value="Ankyrin_rpt-contain_sf"/>
</dbReference>
<evidence type="ECO:0000313" key="4">
    <source>
        <dbReference type="EMBL" id="CAD9309627.1"/>
    </source>
</evidence>
<dbReference type="EMBL" id="HBGK01049724">
    <property type="protein sequence ID" value="CAD9309627.1"/>
    <property type="molecule type" value="Transcribed_RNA"/>
</dbReference>
<dbReference type="PANTHER" id="PTHR24178">
    <property type="entry name" value="MOLTING PROTEIN MLT-4"/>
    <property type="match status" value="1"/>
</dbReference>
<reference evidence="4" key="1">
    <citation type="submission" date="2021-01" db="EMBL/GenBank/DDBJ databases">
        <authorList>
            <person name="Corre E."/>
            <person name="Pelletier E."/>
            <person name="Niang G."/>
            <person name="Scheremetjew M."/>
            <person name="Finn R."/>
            <person name="Kale V."/>
            <person name="Holt S."/>
            <person name="Cochrane G."/>
            <person name="Meng A."/>
            <person name="Brown T."/>
            <person name="Cohen L."/>
        </authorList>
    </citation>
    <scope>NUCLEOTIDE SEQUENCE</scope>
    <source>
        <strain evidence="4">CCMP 410</strain>
    </source>
</reference>
<dbReference type="SUPFAM" id="SSF48403">
    <property type="entry name" value="Ankyrin repeat"/>
    <property type="match status" value="1"/>
</dbReference>
<dbReference type="InterPro" id="IPR002110">
    <property type="entry name" value="Ankyrin_rpt"/>
</dbReference>
<keyword evidence="1" id="KW-0677">Repeat</keyword>
<evidence type="ECO:0000256" key="1">
    <source>
        <dbReference type="ARBA" id="ARBA00022737"/>
    </source>
</evidence>